<feature type="transmembrane region" description="Helical" evidence="5">
    <location>
        <begin position="188"/>
        <end position="209"/>
    </location>
</feature>
<evidence type="ECO:0000313" key="8">
    <source>
        <dbReference type="Proteomes" id="UP000648801"/>
    </source>
</evidence>
<evidence type="ECO:0000256" key="2">
    <source>
        <dbReference type="ARBA" id="ARBA00022692"/>
    </source>
</evidence>
<dbReference type="InterPro" id="IPR036259">
    <property type="entry name" value="MFS_trans_sf"/>
</dbReference>
<evidence type="ECO:0000256" key="3">
    <source>
        <dbReference type="ARBA" id="ARBA00022989"/>
    </source>
</evidence>
<comment type="caution">
    <text evidence="7">The sequence shown here is derived from an EMBL/GenBank/DDBJ whole genome shotgun (WGS) entry which is preliminary data.</text>
</comment>
<reference evidence="7" key="2">
    <citation type="submission" date="2020-09" db="EMBL/GenBank/DDBJ databases">
        <authorList>
            <person name="Sun Q."/>
            <person name="Zhou Y."/>
        </authorList>
    </citation>
    <scope>NUCLEOTIDE SEQUENCE</scope>
    <source>
        <strain evidence="7">CGMCC 1.15447</strain>
    </source>
</reference>
<dbReference type="PANTHER" id="PTHR11662:SF285">
    <property type="entry name" value="HEXURONATE TRANSPORTER"/>
    <property type="match status" value="1"/>
</dbReference>
<dbReference type="Proteomes" id="UP000648801">
    <property type="component" value="Unassembled WGS sequence"/>
</dbReference>
<dbReference type="AlphaFoldDB" id="A0A916W7G2"/>
<dbReference type="GO" id="GO:0016020">
    <property type="term" value="C:membrane"/>
    <property type="evidence" value="ECO:0007669"/>
    <property type="project" value="UniProtKB-SubCell"/>
</dbReference>
<feature type="transmembrane region" description="Helical" evidence="5">
    <location>
        <begin position="310"/>
        <end position="328"/>
    </location>
</feature>
<evidence type="ECO:0000256" key="5">
    <source>
        <dbReference type="SAM" id="Phobius"/>
    </source>
</evidence>
<proteinExistence type="predicted"/>
<feature type="transmembrane region" description="Helical" evidence="5">
    <location>
        <begin position="269"/>
        <end position="298"/>
    </location>
</feature>
<feature type="transmembrane region" description="Helical" evidence="5">
    <location>
        <begin position="368"/>
        <end position="390"/>
    </location>
</feature>
<feature type="domain" description="Major facilitator superfamily (MFS) profile" evidence="6">
    <location>
        <begin position="36"/>
        <end position="422"/>
    </location>
</feature>
<accession>A0A916W7G2</accession>
<keyword evidence="8" id="KW-1185">Reference proteome</keyword>
<dbReference type="CDD" id="cd17319">
    <property type="entry name" value="MFS_ExuT_GudP_like"/>
    <property type="match status" value="1"/>
</dbReference>
<dbReference type="PANTHER" id="PTHR11662">
    <property type="entry name" value="SOLUTE CARRIER FAMILY 17"/>
    <property type="match status" value="1"/>
</dbReference>
<dbReference type="Gene3D" id="1.20.1250.20">
    <property type="entry name" value="MFS general substrate transporter like domains"/>
    <property type="match status" value="2"/>
</dbReference>
<sequence>MPRDLHDVPNQSAAIECKPAGCDSEDEKRSWRRWLVLGFIFAVTVINFIDRQTLSVLAPVLRASYHLSNEAYGRIVAALQFGMMAGEFPMGWLMDRVGARIGLAAAVLWWSAATGCQAFTHSGFQLGATRLWMGTGEAGNFSGGMKAISRFFTQEERTLAIGIFNSGTMIGATLAPPLIVFLLERYGFRIAFTIPALLGLLWVPVWWHFYPGHRPVLSSDGVLKAPLAELLKQSSTWAVMTCRFLIGPVMQFYWYWIPSYLYSARHMSIVQIGVIAWLPFFLGDIGGILGGYVAGWLQRRNLKIYTVRRITMYGSSILCLSSLIVPYLRDAVASLFMIGFALMANTFLVANMFGAVTDLFPQESVGRATGLTGVSGGLSGLLFPLVTGVLVDNFSYRPAFIVVGLMPLLGTLALFILGSKYRSAS</sequence>
<keyword evidence="3 5" id="KW-1133">Transmembrane helix</keyword>
<dbReference type="Pfam" id="PF07690">
    <property type="entry name" value="MFS_1"/>
    <property type="match status" value="1"/>
</dbReference>
<feature type="transmembrane region" description="Helical" evidence="5">
    <location>
        <begin position="159"/>
        <end position="182"/>
    </location>
</feature>
<dbReference type="EMBL" id="BMJB01000001">
    <property type="protein sequence ID" value="GGA73118.1"/>
    <property type="molecule type" value="Genomic_DNA"/>
</dbReference>
<dbReference type="PROSITE" id="PS50850">
    <property type="entry name" value="MFS"/>
    <property type="match status" value="1"/>
</dbReference>
<feature type="transmembrane region" description="Helical" evidence="5">
    <location>
        <begin position="71"/>
        <end position="93"/>
    </location>
</feature>
<comment type="subcellular location">
    <subcellularLocation>
        <location evidence="1">Membrane</location>
        <topology evidence="1">Multi-pass membrane protein</topology>
    </subcellularLocation>
</comment>
<organism evidence="7 8">
    <name type="scientific">Edaphobacter acidisoli</name>
    <dbReference type="NCBI Taxonomy" id="2040573"/>
    <lineage>
        <taxon>Bacteria</taxon>
        <taxon>Pseudomonadati</taxon>
        <taxon>Acidobacteriota</taxon>
        <taxon>Terriglobia</taxon>
        <taxon>Terriglobales</taxon>
        <taxon>Acidobacteriaceae</taxon>
        <taxon>Edaphobacter</taxon>
    </lineage>
</organism>
<dbReference type="GO" id="GO:0015134">
    <property type="term" value="F:hexuronate transmembrane transporter activity"/>
    <property type="evidence" value="ECO:0007669"/>
    <property type="project" value="TreeGrafter"/>
</dbReference>
<name>A0A916W7G2_9BACT</name>
<protein>
    <submittedName>
        <fullName evidence="7">Hexuronate transporter</fullName>
    </submittedName>
</protein>
<dbReference type="SUPFAM" id="SSF103473">
    <property type="entry name" value="MFS general substrate transporter"/>
    <property type="match status" value="1"/>
</dbReference>
<feature type="transmembrane region" description="Helical" evidence="5">
    <location>
        <begin position="334"/>
        <end position="356"/>
    </location>
</feature>
<feature type="transmembrane region" description="Helical" evidence="5">
    <location>
        <begin position="34"/>
        <end position="51"/>
    </location>
</feature>
<feature type="transmembrane region" description="Helical" evidence="5">
    <location>
        <begin position="396"/>
        <end position="417"/>
    </location>
</feature>
<evidence type="ECO:0000256" key="1">
    <source>
        <dbReference type="ARBA" id="ARBA00004141"/>
    </source>
</evidence>
<evidence type="ECO:0000313" key="7">
    <source>
        <dbReference type="EMBL" id="GGA73118.1"/>
    </source>
</evidence>
<dbReference type="InterPro" id="IPR020846">
    <property type="entry name" value="MFS_dom"/>
</dbReference>
<keyword evidence="2 5" id="KW-0812">Transmembrane</keyword>
<reference evidence="7" key="1">
    <citation type="journal article" date="2014" name="Int. J. Syst. Evol. Microbiol.">
        <title>Complete genome sequence of Corynebacterium casei LMG S-19264T (=DSM 44701T), isolated from a smear-ripened cheese.</title>
        <authorList>
            <consortium name="US DOE Joint Genome Institute (JGI-PGF)"/>
            <person name="Walter F."/>
            <person name="Albersmeier A."/>
            <person name="Kalinowski J."/>
            <person name="Ruckert C."/>
        </authorList>
    </citation>
    <scope>NUCLEOTIDE SEQUENCE</scope>
    <source>
        <strain evidence="7">CGMCC 1.15447</strain>
    </source>
</reference>
<dbReference type="InterPro" id="IPR011701">
    <property type="entry name" value="MFS"/>
</dbReference>
<dbReference type="RefSeq" id="WP_188759642.1">
    <property type="nucleotide sequence ID" value="NZ_BMJB01000001.1"/>
</dbReference>
<gene>
    <name evidence="7" type="primary">exuT</name>
    <name evidence="7" type="ORF">GCM10011507_25930</name>
</gene>
<dbReference type="InterPro" id="IPR050382">
    <property type="entry name" value="MFS_Na/Anion_cotransporter"/>
</dbReference>
<keyword evidence="4 5" id="KW-0472">Membrane</keyword>
<evidence type="ECO:0000256" key="4">
    <source>
        <dbReference type="ARBA" id="ARBA00023136"/>
    </source>
</evidence>
<evidence type="ECO:0000259" key="6">
    <source>
        <dbReference type="PROSITE" id="PS50850"/>
    </source>
</evidence>